<protein>
    <submittedName>
        <fullName evidence="3">Uncharacterized protein</fullName>
    </submittedName>
</protein>
<evidence type="ECO:0000313" key="4">
    <source>
        <dbReference type="Proteomes" id="UP000278143"/>
    </source>
</evidence>
<organism evidence="3 4">
    <name type="scientific">Syncephalis pseudoplumigaleata</name>
    <dbReference type="NCBI Taxonomy" id="1712513"/>
    <lineage>
        <taxon>Eukaryota</taxon>
        <taxon>Fungi</taxon>
        <taxon>Fungi incertae sedis</taxon>
        <taxon>Zoopagomycota</taxon>
        <taxon>Zoopagomycotina</taxon>
        <taxon>Zoopagomycetes</taxon>
        <taxon>Zoopagales</taxon>
        <taxon>Piptocephalidaceae</taxon>
        <taxon>Syncephalis</taxon>
    </lineage>
</organism>
<feature type="compositionally biased region" description="Low complexity" evidence="1">
    <location>
        <begin position="174"/>
        <end position="187"/>
    </location>
</feature>
<keyword evidence="4" id="KW-1185">Reference proteome</keyword>
<evidence type="ECO:0000256" key="1">
    <source>
        <dbReference type="SAM" id="MobiDB-lite"/>
    </source>
</evidence>
<accession>A0A4P9YRN0</accession>
<feature type="region of interest" description="Disordered" evidence="1">
    <location>
        <begin position="24"/>
        <end position="57"/>
    </location>
</feature>
<feature type="signal peptide" evidence="2">
    <location>
        <begin position="1"/>
        <end position="20"/>
    </location>
</feature>
<evidence type="ECO:0000313" key="3">
    <source>
        <dbReference type="EMBL" id="RKP22345.1"/>
    </source>
</evidence>
<feature type="compositionally biased region" description="Polar residues" evidence="1">
    <location>
        <begin position="83"/>
        <end position="93"/>
    </location>
</feature>
<reference evidence="4" key="1">
    <citation type="journal article" date="2018" name="Nat. Microbiol.">
        <title>Leveraging single-cell genomics to expand the fungal tree of life.</title>
        <authorList>
            <person name="Ahrendt S.R."/>
            <person name="Quandt C.A."/>
            <person name="Ciobanu D."/>
            <person name="Clum A."/>
            <person name="Salamov A."/>
            <person name="Andreopoulos B."/>
            <person name="Cheng J.F."/>
            <person name="Woyke T."/>
            <person name="Pelin A."/>
            <person name="Henrissat B."/>
            <person name="Reynolds N.K."/>
            <person name="Benny G.L."/>
            <person name="Smith M.E."/>
            <person name="James T.Y."/>
            <person name="Grigoriev I.V."/>
        </authorList>
    </citation>
    <scope>NUCLEOTIDE SEQUENCE [LARGE SCALE GENOMIC DNA]</scope>
    <source>
        <strain evidence="4">Benny S71-1</strain>
    </source>
</reference>
<dbReference type="AlphaFoldDB" id="A0A4P9YRN0"/>
<keyword evidence="2" id="KW-0732">Signal</keyword>
<sequence length="341" mass="34055">MHAYPLTLVLVLASLALTNALPIVDPTNQPNSQAPITTTTTTAPDNTSANNPSVKSNLLDNTFSTTVIKNDVPVVPASSSPSTEKVTSGGSGNINTATQPQAPLQGNAMQDNGALFATASSTGLSAQGFENPALFPPNANTQKADGTLPVGSTSGQPKTTSNTGVNDPTFDKLSGSFPPSGSTSSVGGTAGQPKTADSTGIKNQSFDDLALFPPSGNTQKPDGKPLTSTGSTGTQSGGTAPPPANLAAINSVALTDTDTLPPGGKDPLSLSKVGSLTPVLLVVFGWPLVLPTGSVPSAFCVLALGGKDPVSLSKVGSLTPVLLAEGVPVPVGVNRAKLLKL</sequence>
<feature type="compositionally biased region" description="Low complexity" evidence="1">
    <location>
        <begin position="227"/>
        <end position="239"/>
    </location>
</feature>
<feature type="compositionally biased region" description="Polar residues" evidence="1">
    <location>
        <begin position="138"/>
        <end position="166"/>
    </location>
</feature>
<feature type="region of interest" description="Disordered" evidence="1">
    <location>
        <begin position="130"/>
        <end position="245"/>
    </location>
</feature>
<proteinExistence type="predicted"/>
<feature type="compositionally biased region" description="Polar residues" evidence="1">
    <location>
        <begin position="195"/>
        <end position="206"/>
    </location>
</feature>
<gene>
    <name evidence="3" type="ORF">SYNPS1DRAFT_32074</name>
</gene>
<name>A0A4P9YRN0_9FUNG</name>
<dbReference type="Proteomes" id="UP000278143">
    <property type="component" value="Unassembled WGS sequence"/>
</dbReference>
<evidence type="ECO:0000256" key="2">
    <source>
        <dbReference type="SAM" id="SignalP"/>
    </source>
</evidence>
<feature type="compositionally biased region" description="Low complexity" evidence="1">
    <location>
        <begin position="34"/>
        <end position="52"/>
    </location>
</feature>
<dbReference type="EMBL" id="KZ992228">
    <property type="protein sequence ID" value="RKP22345.1"/>
    <property type="molecule type" value="Genomic_DNA"/>
</dbReference>
<feature type="chain" id="PRO_5020298092" evidence="2">
    <location>
        <begin position="21"/>
        <end position="341"/>
    </location>
</feature>
<feature type="region of interest" description="Disordered" evidence="1">
    <location>
        <begin position="74"/>
        <end position="93"/>
    </location>
</feature>